<dbReference type="EMBL" id="KN837241">
    <property type="protein sequence ID" value="KIJ31506.1"/>
    <property type="molecule type" value="Genomic_DNA"/>
</dbReference>
<dbReference type="Proteomes" id="UP000054279">
    <property type="component" value="Unassembled WGS sequence"/>
</dbReference>
<proteinExistence type="predicted"/>
<reference evidence="2 3" key="1">
    <citation type="submission" date="2014-06" db="EMBL/GenBank/DDBJ databases">
        <title>Evolutionary Origins and Diversification of the Mycorrhizal Mutualists.</title>
        <authorList>
            <consortium name="DOE Joint Genome Institute"/>
            <consortium name="Mycorrhizal Genomics Consortium"/>
            <person name="Kohler A."/>
            <person name="Kuo A."/>
            <person name="Nagy L.G."/>
            <person name="Floudas D."/>
            <person name="Copeland A."/>
            <person name="Barry K.W."/>
            <person name="Cichocki N."/>
            <person name="Veneault-Fourrey C."/>
            <person name="LaButti K."/>
            <person name="Lindquist E.A."/>
            <person name="Lipzen A."/>
            <person name="Lundell T."/>
            <person name="Morin E."/>
            <person name="Murat C."/>
            <person name="Riley R."/>
            <person name="Ohm R."/>
            <person name="Sun H."/>
            <person name="Tunlid A."/>
            <person name="Henrissat B."/>
            <person name="Grigoriev I.V."/>
            <person name="Hibbett D.S."/>
            <person name="Martin F."/>
        </authorList>
    </citation>
    <scope>NUCLEOTIDE SEQUENCE [LARGE SCALE GENOMIC DNA]</scope>
    <source>
        <strain evidence="2 3">SS14</strain>
    </source>
</reference>
<feature type="compositionally biased region" description="Acidic residues" evidence="1">
    <location>
        <begin position="121"/>
        <end position="160"/>
    </location>
</feature>
<sequence>MRGGQNGTPHYGTNMDRPSNACNLTLQYMYLIKSIVTSPREDSFTRFVLQDLNFQPSSQHFGIFFLTTLHRHTLAVHQMEQDDDAIIQHVTKELKSTKPPQKIQRSHGSSANENQEIQPEHEEENGEEVNEDDMQEQDHSEEESDHFNIESEDSEDSEDL</sequence>
<name>A0A0C9V1Q6_SPHS4</name>
<keyword evidence="3" id="KW-1185">Reference proteome</keyword>
<organism evidence="2 3">
    <name type="scientific">Sphaerobolus stellatus (strain SS14)</name>
    <dbReference type="NCBI Taxonomy" id="990650"/>
    <lineage>
        <taxon>Eukaryota</taxon>
        <taxon>Fungi</taxon>
        <taxon>Dikarya</taxon>
        <taxon>Basidiomycota</taxon>
        <taxon>Agaricomycotina</taxon>
        <taxon>Agaricomycetes</taxon>
        <taxon>Phallomycetidae</taxon>
        <taxon>Geastrales</taxon>
        <taxon>Sphaerobolaceae</taxon>
        <taxon>Sphaerobolus</taxon>
    </lineage>
</organism>
<evidence type="ECO:0000256" key="1">
    <source>
        <dbReference type="SAM" id="MobiDB-lite"/>
    </source>
</evidence>
<evidence type="ECO:0000313" key="3">
    <source>
        <dbReference type="Proteomes" id="UP000054279"/>
    </source>
</evidence>
<gene>
    <name evidence="2" type="ORF">M422DRAFT_266752</name>
</gene>
<evidence type="ECO:0000313" key="2">
    <source>
        <dbReference type="EMBL" id="KIJ31506.1"/>
    </source>
</evidence>
<accession>A0A0C9V1Q6</accession>
<protein>
    <submittedName>
        <fullName evidence="2">Uncharacterized protein</fullName>
    </submittedName>
</protein>
<dbReference type="AlphaFoldDB" id="A0A0C9V1Q6"/>
<feature type="region of interest" description="Disordered" evidence="1">
    <location>
        <begin position="90"/>
        <end position="160"/>
    </location>
</feature>
<dbReference type="HOGENOM" id="CLU_1653237_0_0_1"/>
<dbReference type="OrthoDB" id="3243290at2759"/>